<keyword evidence="2" id="KW-1185">Reference proteome</keyword>
<accession>A0ABS0AEZ8</accession>
<dbReference type="PROSITE" id="PS51257">
    <property type="entry name" value="PROKAR_LIPOPROTEIN"/>
    <property type="match status" value="1"/>
</dbReference>
<reference evidence="1 2" key="1">
    <citation type="submission" date="2012-09" db="EMBL/GenBank/DDBJ databases">
        <title>Genome Sequence of alkane-degrading Bacterium Alcanivorax venustensis ISO4.</title>
        <authorList>
            <person name="Lai Q."/>
            <person name="Shao Z."/>
        </authorList>
    </citation>
    <scope>NUCLEOTIDE SEQUENCE [LARGE SCALE GENOMIC DNA]</scope>
    <source>
        <strain evidence="1 2">ISO4</strain>
    </source>
</reference>
<protein>
    <recommendedName>
        <fullName evidence="3">Transferrin-binding protein B C-lobe/N-lobe beta barrel domain-containing protein</fullName>
    </recommendedName>
</protein>
<organism evidence="1 2">
    <name type="scientific">Alloalcanivorax venustensis ISO4</name>
    <dbReference type="NCBI Taxonomy" id="1177184"/>
    <lineage>
        <taxon>Bacteria</taxon>
        <taxon>Pseudomonadati</taxon>
        <taxon>Pseudomonadota</taxon>
        <taxon>Gammaproteobacteria</taxon>
        <taxon>Oceanospirillales</taxon>
        <taxon>Alcanivoracaceae</taxon>
        <taxon>Alloalcanivorax</taxon>
    </lineage>
</organism>
<name>A0ABS0AEZ8_9GAMM</name>
<evidence type="ECO:0000313" key="1">
    <source>
        <dbReference type="EMBL" id="MBF5052654.1"/>
    </source>
</evidence>
<dbReference type="EMBL" id="ARXR01000007">
    <property type="protein sequence ID" value="MBF5052654.1"/>
    <property type="molecule type" value="Genomic_DNA"/>
</dbReference>
<sequence>MEVDNHKKENAMKVFNALGKMLWAVPLVVGLAACGGDSSDSNGMLPDTSDPAPEGFYAGTSDLGAQLIGVVLDNGDYYVLYGEDSGGIYKLEGVVQGRGTARGDRFTSSNARDFNFVDGQVYEGSLDATFTRKQNLTGEVVEDGSGDEVGFSLAYEDSYEQTPDLTEDAGTYEGTALNPGGQGDAEVDIDAQGNFSGVDDFGCTFNGTVAARESGDVYNLNVTFDGGTCTYDGETLQGIAIAQDGDLIAVAPTADRTGGIFFIGQIPPVI</sequence>
<proteinExistence type="predicted"/>
<evidence type="ECO:0000313" key="2">
    <source>
        <dbReference type="Proteomes" id="UP000644441"/>
    </source>
</evidence>
<comment type="caution">
    <text evidence="1">The sequence shown here is derived from an EMBL/GenBank/DDBJ whole genome shotgun (WGS) entry which is preliminary data.</text>
</comment>
<gene>
    <name evidence="1" type="ORF">ISO4_01256</name>
</gene>
<dbReference type="RefSeq" id="WP_194855564.1">
    <property type="nucleotide sequence ID" value="NZ_ARXR01000007.1"/>
</dbReference>
<evidence type="ECO:0008006" key="3">
    <source>
        <dbReference type="Google" id="ProtNLM"/>
    </source>
</evidence>
<dbReference type="Proteomes" id="UP000644441">
    <property type="component" value="Unassembled WGS sequence"/>
</dbReference>